<name>A0AAU9M281_9ASTR</name>
<protein>
    <submittedName>
        <fullName evidence="2">Uncharacterized protein</fullName>
    </submittedName>
</protein>
<dbReference type="Proteomes" id="UP001157418">
    <property type="component" value="Unassembled WGS sequence"/>
</dbReference>
<proteinExistence type="predicted"/>
<gene>
    <name evidence="2" type="ORF">LVIROSA_LOCUS3873</name>
</gene>
<keyword evidence="3" id="KW-1185">Reference proteome</keyword>
<dbReference type="AlphaFoldDB" id="A0AAU9M281"/>
<feature type="coiled-coil region" evidence="1">
    <location>
        <begin position="124"/>
        <end position="151"/>
    </location>
</feature>
<comment type="caution">
    <text evidence="2">The sequence shown here is derived from an EMBL/GenBank/DDBJ whole genome shotgun (WGS) entry which is preliminary data.</text>
</comment>
<keyword evidence="1" id="KW-0175">Coiled coil</keyword>
<evidence type="ECO:0000256" key="1">
    <source>
        <dbReference type="SAM" id="Coils"/>
    </source>
</evidence>
<organism evidence="2 3">
    <name type="scientific">Lactuca virosa</name>
    <dbReference type="NCBI Taxonomy" id="75947"/>
    <lineage>
        <taxon>Eukaryota</taxon>
        <taxon>Viridiplantae</taxon>
        <taxon>Streptophyta</taxon>
        <taxon>Embryophyta</taxon>
        <taxon>Tracheophyta</taxon>
        <taxon>Spermatophyta</taxon>
        <taxon>Magnoliopsida</taxon>
        <taxon>eudicotyledons</taxon>
        <taxon>Gunneridae</taxon>
        <taxon>Pentapetalae</taxon>
        <taxon>asterids</taxon>
        <taxon>campanulids</taxon>
        <taxon>Asterales</taxon>
        <taxon>Asteraceae</taxon>
        <taxon>Cichorioideae</taxon>
        <taxon>Cichorieae</taxon>
        <taxon>Lactucinae</taxon>
        <taxon>Lactuca</taxon>
    </lineage>
</organism>
<sequence>MLLTQITFRNSWMQNDVYSLKVNGISNVKSNMDTSQQEGEGGVFSEFNISNPYQTGPIEKNNEKIHLGKITLEEKLNDLKEKKTGQKGNIAFGSGIGNVKIVSEKEDELNPKLTKEQQAKQAKYDALLDELNAINAKIIAEEAKKKNVEATLANKKALFPPWSLERVEDEPIESPKLYWLEPQTSFSIENDLECQMDLHSHEVDEFSLADLPLMNPFDWISILNIISNEPAMYEPICSHMKRLIKAYIVEISKMDVEISSDES</sequence>
<evidence type="ECO:0000313" key="3">
    <source>
        <dbReference type="Proteomes" id="UP001157418"/>
    </source>
</evidence>
<reference evidence="2 3" key="1">
    <citation type="submission" date="2022-01" db="EMBL/GenBank/DDBJ databases">
        <authorList>
            <person name="Xiong W."/>
            <person name="Schranz E."/>
        </authorList>
    </citation>
    <scope>NUCLEOTIDE SEQUENCE [LARGE SCALE GENOMIC DNA]</scope>
</reference>
<evidence type="ECO:0000313" key="2">
    <source>
        <dbReference type="EMBL" id="CAH1416085.1"/>
    </source>
</evidence>
<accession>A0AAU9M281</accession>
<dbReference type="EMBL" id="CAKMRJ010000002">
    <property type="protein sequence ID" value="CAH1416085.1"/>
    <property type="molecule type" value="Genomic_DNA"/>
</dbReference>